<dbReference type="PROSITE" id="PS51192">
    <property type="entry name" value="HELICASE_ATP_BIND_1"/>
    <property type="match status" value="1"/>
</dbReference>
<evidence type="ECO:0000256" key="13">
    <source>
        <dbReference type="SAM" id="MobiDB-lite"/>
    </source>
</evidence>
<evidence type="ECO:0000256" key="11">
    <source>
        <dbReference type="PROSITE-ProRule" id="PRU00552"/>
    </source>
</evidence>
<dbReference type="EMBL" id="HBIB01021608">
    <property type="protein sequence ID" value="CAE0251810.1"/>
    <property type="molecule type" value="Transcribed_RNA"/>
</dbReference>
<keyword evidence="7" id="KW-0862">Zinc</keyword>
<dbReference type="GO" id="GO:0008270">
    <property type="term" value="F:zinc ion binding"/>
    <property type="evidence" value="ECO:0007669"/>
    <property type="project" value="UniProtKB-KW"/>
</dbReference>
<proteinExistence type="predicted"/>
<dbReference type="InterPro" id="IPR027417">
    <property type="entry name" value="P-loop_NTPase"/>
</dbReference>
<feature type="compositionally biased region" description="Acidic residues" evidence="13">
    <location>
        <begin position="40"/>
        <end position="49"/>
    </location>
</feature>
<feature type="compositionally biased region" description="Basic and acidic residues" evidence="13">
    <location>
        <begin position="50"/>
        <end position="85"/>
    </location>
</feature>
<keyword evidence="2" id="KW-0479">Metal-binding</keyword>
<dbReference type="GO" id="GO:0005737">
    <property type="term" value="C:cytoplasm"/>
    <property type="evidence" value="ECO:0007669"/>
    <property type="project" value="UniProtKB-ARBA"/>
</dbReference>
<keyword evidence="4" id="KW-0863">Zinc-finger</keyword>
<evidence type="ECO:0000256" key="9">
    <source>
        <dbReference type="ARBA" id="ARBA00022884"/>
    </source>
</evidence>
<dbReference type="SUPFAM" id="SSF52540">
    <property type="entry name" value="P-loop containing nucleoside triphosphate hydrolases"/>
    <property type="match status" value="1"/>
</dbReference>
<dbReference type="PROSITE" id="PS51195">
    <property type="entry name" value="Q_MOTIF"/>
    <property type="match status" value="1"/>
</dbReference>
<keyword evidence="8" id="KW-0067">ATP-binding</keyword>
<keyword evidence="3" id="KW-0547">Nucleotide-binding</keyword>
<gene>
    <name evidence="17" type="ORF">PBIL07802_LOCUS14035</name>
</gene>
<dbReference type="PANTHER" id="PTHR47958">
    <property type="entry name" value="ATP-DEPENDENT RNA HELICASE DBP3"/>
    <property type="match status" value="1"/>
</dbReference>
<comment type="catalytic activity">
    <reaction evidence="10">
        <text>ATP + H2O = ADP + phosphate + H(+)</text>
        <dbReference type="Rhea" id="RHEA:13065"/>
        <dbReference type="ChEBI" id="CHEBI:15377"/>
        <dbReference type="ChEBI" id="CHEBI:15378"/>
        <dbReference type="ChEBI" id="CHEBI:30616"/>
        <dbReference type="ChEBI" id="CHEBI:43474"/>
        <dbReference type="ChEBI" id="CHEBI:456216"/>
        <dbReference type="EC" id="3.6.4.13"/>
    </reaction>
</comment>
<evidence type="ECO:0000256" key="12">
    <source>
        <dbReference type="SAM" id="Coils"/>
    </source>
</evidence>
<evidence type="ECO:0000256" key="3">
    <source>
        <dbReference type="ARBA" id="ARBA00022741"/>
    </source>
</evidence>
<dbReference type="CDD" id="cd18787">
    <property type="entry name" value="SF2_C_DEAD"/>
    <property type="match status" value="1"/>
</dbReference>
<evidence type="ECO:0000256" key="8">
    <source>
        <dbReference type="ARBA" id="ARBA00022840"/>
    </source>
</evidence>
<dbReference type="SMART" id="SM00487">
    <property type="entry name" value="DEXDc"/>
    <property type="match status" value="1"/>
</dbReference>
<dbReference type="EC" id="3.6.4.13" evidence="1"/>
<dbReference type="Gene3D" id="3.40.50.300">
    <property type="entry name" value="P-loop containing nucleotide triphosphate hydrolases"/>
    <property type="match status" value="2"/>
</dbReference>
<evidence type="ECO:0000256" key="5">
    <source>
        <dbReference type="ARBA" id="ARBA00022801"/>
    </source>
</evidence>
<feature type="short sequence motif" description="Q motif" evidence="11">
    <location>
        <begin position="216"/>
        <end position="244"/>
    </location>
</feature>
<feature type="domain" description="Helicase ATP-binding" evidence="14">
    <location>
        <begin position="247"/>
        <end position="431"/>
    </location>
</feature>
<evidence type="ECO:0000256" key="6">
    <source>
        <dbReference type="ARBA" id="ARBA00022806"/>
    </source>
</evidence>
<sequence>MPVRELSEEAKRKLDELRRKRRRIQEEEERENSLFHLLGEDDPTAEEEERERQEKEKQRDVAEYETLKMRKEKEERRRQELLEERRKRKKADAGEEEKEDTKEEEESGVAPIEKRREAAKSLLESQMELKKEAEKFVKSAADQAAEEERQILRELEEKRALKAVQELAKGVEYTEPIKTSWRPTEFLENLPEEELDRIREEFYIHVEGDNCPPPVTRFKDLKIPFSLLDYLKAKGISKPTPIQMQALPVVLSGRDLIGIAFTGSGKTLVFSLPILLFSAEEELNNPFQRGDGPLGLILCPSRELANQTYEGLLEMADAMVRAGLPAVRVLLAIGGIDMREQADVLNRGPHVVVATPGRLQDMLEKKRLVLKDCRYLALDEADRMIDQGFEDDMRNIMSFFSCQRQTVMFSATMPQKIQSFAKTALIQPITVNVGRAGAASLDVTQEVEYVKQEAKIVYLLQCLSKTPPPVLIFCQNKKDVDDIHEYLVLKKVAVASIHGGKTQEERKAAVKDYKHGKKDVLVATDVASKGLDFADVQHVINFDMPDEIENYIHRIGRTGRCGNRGVATTFINKSNSEVTLRDLKHLLIEVSVAIAYTIAPLPPPPPLSSLARVFFSTLQGVGVGDCRAHARDSVCTSLTLQRACRPNRGFRPRWPGWTTLSTMLWQRRLA</sequence>
<evidence type="ECO:0000256" key="1">
    <source>
        <dbReference type="ARBA" id="ARBA00012552"/>
    </source>
</evidence>
<evidence type="ECO:0000256" key="10">
    <source>
        <dbReference type="ARBA" id="ARBA00047984"/>
    </source>
</evidence>
<protein>
    <recommendedName>
        <fullName evidence="1">RNA helicase</fullName>
        <ecNumber evidence="1">3.6.4.13</ecNumber>
    </recommendedName>
</protein>
<keyword evidence="5" id="KW-0378">Hydrolase</keyword>
<dbReference type="Pfam" id="PF00271">
    <property type="entry name" value="Helicase_C"/>
    <property type="match status" value="1"/>
</dbReference>
<dbReference type="GO" id="GO:0003724">
    <property type="term" value="F:RNA helicase activity"/>
    <property type="evidence" value="ECO:0007669"/>
    <property type="project" value="UniProtKB-EC"/>
</dbReference>
<evidence type="ECO:0000259" key="16">
    <source>
        <dbReference type="PROSITE" id="PS51195"/>
    </source>
</evidence>
<dbReference type="GO" id="GO:0003723">
    <property type="term" value="F:RNA binding"/>
    <property type="evidence" value="ECO:0007669"/>
    <property type="project" value="UniProtKB-KW"/>
</dbReference>
<organism evidence="17">
    <name type="scientific">Palpitomonas bilix</name>
    <dbReference type="NCBI Taxonomy" id="652834"/>
    <lineage>
        <taxon>Eukaryota</taxon>
        <taxon>Eukaryota incertae sedis</taxon>
    </lineage>
</organism>
<dbReference type="SMART" id="SM00490">
    <property type="entry name" value="HELICc"/>
    <property type="match status" value="1"/>
</dbReference>
<dbReference type="GO" id="GO:0016787">
    <property type="term" value="F:hydrolase activity"/>
    <property type="evidence" value="ECO:0007669"/>
    <property type="project" value="UniProtKB-KW"/>
</dbReference>
<dbReference type="PROSITE" id="PS51194">
    <property type="entry name" value="HELICASE_CTER"/>
    <property type="match status" value="1"/>
</dbReference>
<evidence type="ECO:0000256" key="4">
    <source>
        <dbReference type="ARBA" id="ARBA00022771"/>
    </source>
</evidence>
<keyword evidence="6" id="KW-0347">Helicase</keyword>
<reference evidence="17" key="1">
    <citation type="submission" date="2021-01" db="EMBL/GenBank/DDBJ databases">
        <authorList>
            <person name="Corre E."/>
            <person name="Pelletier E."/>
            <person name="Niang G."/>
            <person name="Scheremetjew M."/>
            <person name="Finn R."/>
            <person name="Kale V."/>
            <person name="Holt S."/>
            <person name="Cochrane G."/>
            <person name="Meng A."/>
            <person name="Brown T."/>
            <person name="Cohen L."/>
        </authorList>
    </citation>
    <scope>NUCLEOTIDE SEQUENCE</scope>
    <source>
        <strain evidence="17">NIES-2562</strain>
    </source>
</reference>
<dbReference type="FunFam" id="3.40.50.300:FF:000657">
    <property type="entry name" value="Probable ATP-dependent RNA helicase DDX41"/>
    <property type="match status" value="1"/>
</dbReference>
<keyword evidence="12" id="KW-0175">Coiled coil</keyword>
<dbReference type="AlphaFoldDB" id="A0A7S3DCD1"/>
<evidence type="ECO:0000259" key="14">
    <source>
        <dbReference type="PROSITE" id="PS51192"/>
    </source>
</evidence>
<feature type="compositionally biased region" description="Acidic residues" evidence="13">
    <location>
        <begin position="94"/>
        <end position="107"/>
    </location>
</feature>
<accession>A0A7S3DCD1</accession>
<feature type="region of interest" description="Disordered" evidence="13">
    <location>
        <begin position="17"/>
        <end position="118"/>
    </location>
</feature>
<keyword evidence="9" id="KW-0694">RNA-binding</keyword>
<dbReference type="Pfam" id="PF00270">
    <property type="entry name" value="DEAD"/>
    <property type="match status" value="1"/>
</dbReference>
<evidence type="ECO:0000313" key="17">
    <source>
        <dbReference type="EMBL" id="CAE0251810.1"/>
    </source>
</evidence>
<feature type="domain" description="Helicase C-terminal" evidence="15">
    <location>
        <begin position="442"/>
        <end position="611"/>
    </location>
</feature>
<evidence type="ECO:0000256" key="2">
    <source>
        <dbReference type="ARBA" id="ARBA00022723"/>
    </source>
</evidence>
<dbReference type="GO" id="GO:0005524">
    <property type="term" value="F:ATP binding"/>
    <property type="evidence" value="ECO:0007669"/>
    <property type="project" value="UniProtKB-KW"/>
</dbReference>
<feature type="domain" description="DEAD-box RNA helicase Q" evidence="16">
    <location>
        <begin position="216"/>
        <end position="244"/>
    </location>
</feature>
<dbReference type="InterPro" id="IPR014014">
    <property type="entry name" value="RNA_helicase_DEAD_Q_motif"/>
</dbReference>
<dbReference type="InterPro" id="IPR014001">
    <property type="entry name" value="Helicase_ATP-bd"/>
</dbReference>
<evidence type="ECO:0000256" key="7">
    <source>
        <dbReference type="ARBA" id="ARBA00022833"/>
    </source>
</evidence>
<evidence type="ECO:0000259" key="15">
    <source>
        <dbReference type="PROSITE" id="PS51194"/>
    </source>
</evidence>
<dbReference type="InterPro" id="IPR011545">
    <property type="entry name" value="DEAD/DEAH_box_helicase_dom"/>
</dbReference>
<dbReference type="InterPro" id="IPR001650">
    <property type="entry name" value="Helicase_C-like"/>
</dbReference>
<name>A0A7S3DCD1_9EUKA</name>
<feature type="coiled-coil region" evidence="12">
    <location>
        <begin position="130"/>
        <end position="164"/>
    </location>
</feature>